<evidence type="ECO:0000313" key="2">
    <source>
        <dbReference type="EMBL" id="VEL34259.1"/>
    </source>
</evidence>
<feature type="compositionally biased region" description="Polar residues" evidence="1">
    <location>
        <begin position="26"/>
        <end position="41"/>
    </location>
</feature>
<accession>A0A3S5C483</accession>
<gene>
    <name evidence="2" type="ORF">PXEA_LOCUS27699</name>
</gene>
<evidence type="ECO:0000256" key="1">
    <source>
        <dbReference type="SAM" id="MobiDB-lite"/>
    </source>
</evidence>
<reference evidence="2" key="1">
    <citation type="submission" date="2018-11" db="EMBL/GenBank/DDBJ databases">
        <authorList>
            <consortium name="Pathogen Informatics"/>
        </authorList>
    </citation>
    <scope>NUCLEOTIDE SEQUENCE</scope>
</reference>
<feature type="compositionally biased region" description="Basic and acidic residues" evidence="1">
    <location>
        <begin position="1"/>
        <end position="24"/>
    </location>
</feature>
<proteinExistence type="predicted"/>
<evidence type="ECO:0000313" key="3">
    <source>
        <dbReference type="Proteomes" id="UP000784294"/>
    </source>
</evidence>
<dbReference type="AlphaFoldDB" id="A0A3S5C483"/>
<organism evidence="2 3">
    <name type="scientific">Protopolystoma xenopodis</name>
    <dbReference type="NCBI Taxonomy" id="117903"/>
    <lineage>
        <taxon>Eukaryota</taxon>
        <taxon>Metazoa</taxon>
        <taxon>Spiralia</taxon>
        <taxon>Lophotrochozoa</taxon>
        <taxon>Platyhelminthes</taxon>
        <taxon>Monogenea</taxon>
        <taxon>Polyopisthocotylea</taxon>
        <taxon>Polystomatidea</taxon>
        <taxon>Polystomatidae</taxon>
        <taxon>Protopolystoma</taxon>
    </lineage>
</organism>
<protein>
    <submittedName>
        <fullName evidence="2">Uncharacterized protein</fullName>
    </submittedName>
</protein>
<comment type="caution">
    <text evidence="2">The sequence shown here is derived from an EMBL/GenBank/DDBJ whole genome shotgun (WGS) entry which is preliminary data.</text>
</comment>
<feature type="region of interest" description="Disordered" evidence="1">
    <location>
        <begin position="1"/>
        <end position="84"/>
    </location>
</feature>
<name>A0A3S5C483_9PLAT</name>
<keyword evidence="3" id="KW-1185">Reference proteome</keyword>
<sequence length="84" mass="9153">MSSHSQSRDEQKHLIQKRLEDRSRAKLTSSAGDYDDNTSIGGDTIDPTSSPSSTAVNDSTFDSKGLDLPIITNPRYENKSPGLL</sequence>
<dbReference type="EMBL" id="CAAALY010247295">
    <property type="protein sequence ID" value="VEL34259.1"/>
    <property type="molecule type" value="Genomic_DNA"/>
</dbReference>
<dbReference type="Proteomes" id="UP000784294">
    <property type="component" value="Unassembled WGS sequence"/>
</dbReference>